<gene>
    <name evidence="3" type="ORF">MPPM_0282</name>
</gene>
<dbReference type="AlphaFoldDB" id="A0A169QGX5"/>
<feature type="signal peptide" evidence="2">
    <location>
        <begin position="1"/>
        <end position="26"/>
    </location>
</feature>
<name>A0A169QGX5_9HYPH</name>
<dbReference type="EMBL" id="AP014809">
    <property type="protein sequence ID" value="BAU88887.1"/>
    <property type="molecule type" value="Genomic_DNA"/>
</dbReference>
<feature type="chain" id="PRO_5007902310" evidence="2">
    <location>
        <begin position="27"/>
        <end position="113"/>
    </location>
</feature>
<reference evidence="3 4" key="1">
    <citation type="journal article" date="2016" name="Genome Announc.">
        <title>Complete Genome Sequence of Methylobacterium populi P-1M, Isolated from Pink-Pigmented Household Biofilm.</title>
        <authorList>
            <person name="Morohoshi T."/>
            <person name="Ikeda T."/>
        </authorList>
    </citation>
    <scope>NUCLEOTIDE SEQUENCE [LARGE SCALE GENOMIC DNA]</scope>
    <source>
        <strain evidence="3 4">P-1M</strain>
    </source>
</reference>
<accession>A0A169QGX5</accession>
<evidence type="ECO:0000256" key="2">
    <source>
        <dbReference type="SAM" id="SignalP"/>
    </source>
</evidence>
<sequence length="113" mass="11441">MPSLSRSLAILSALALLAIASAPARAEPGAIKGQDVMGDKSRSANDGWSQAPVPREQSAGKDASDPGGQSTKMNGDRPVSKAGESGGNGTDPQQPLEHRTPNPSGQNPASPTK</sequence>
<dbReference type="OrthoDB" id="7995930at2"/>
<dbReference type="Proteomes" id="UP000218288">
    <property type="component" value="Chromosome"/>
</dbReference>
<feature type="region of interest" description="Disordered" evidence="1">
    <location>
        <begin position="24"/>
        <end position="113"/>
    </location>
</feature>
<keyword evidence="2" id="KW-0732">Signal</keyword>
<evidence type="ECO:0000313" key="4">
    <source>
        <dbReference type="Proteomes" id="UP000218288"/>
    </source>
</evidence>
<evidence type="ECO:0000313" key="3">
    <source>
        <dbReference type="EMBL" id="BAU88887.1"/>
    </source>
</evidence>
<proteinExistence type="predicted"/>
<evidence type="ECO:0000256" key="1">
    <source>
        <dbReference type="SAM" id="MobiDB-lite"/>
    </source>
</evidence>
<organism evidence="3 4">
    <name type="scientific">Methylorubrum populi</name>
    <dbReference type="NCBI Taxonomy" id="223967"/>
    <lineage>
        <taxon>Bacteria</taxon>
        <taxon>Pseudomonadati</taxon>
        <taxon>Pseudomonadota</taxon>
        <taxon>Alphaproteobacteria</taxon>
        <taxon>Hyphomicrobiales</taxon>
        <taxon>Methylobacteriaceae</taxon>
        <taxon>Methylorubrum</taxon>
    </lineage>
</organism>
<protein>
    <submittedName>
        <fullName evidence="3">Putative secreted protein</fullName>
    </submittedName>
</protein>
<feature type="compositionally biased region" description="Polar residues" evidence="1">
    <location>
        <begin position="101"/>
        <end position="113"/>
    </location>
</feature>
<dbReference type="RefSeq" id="WP_096483209.1">
    <property type="nucleotide sequence ID" value="NZ_AP014809.1"/>
</dbReference>